<name>A0A154BU66_ANASB</name>
<dbReference type="STRING" id="1794912.AXX12_02655"/>
<dbReference type="NCBIfam" id="TIGR01764">
    <property type="entry name" value="excise"/>
    <property type="match status" value="1"/>
</dbReference>
<evidence type="ECO:0000313" key="4">
    <source>
        <dbReference type="Proteomes" id="UP000076268"/>
    </source>
</evidence>
<protein>
    <recommendedName>
        <fullName evidence="2">Helix-turn-helix domain-containing protein</fullName>
    </recommendedName>
</protein>
<evidence type="ECO:0000256" key="1">
    <source>
        <dbReference type="SAM" id="SignalP"/>
    </source>
</evidence>
<dbReference type="Pfam" id="PF12728">
    <property type="entry name" value="HTH_17"/>
    <property type="match status" value="1"/>
</dbReference>
<dbReference type="AlphaFoldDB" id="A0A154BU66"/>
<feature type="domain" description="Helix-turn-helix" evidence="2">
    <location>
        <begin position="225"/>
        <end position="270"/>
    </location>
</feature>
<dbReference type="Proteomes" id="UP000076268">
    <property type="component" value="Unassembled WGS sequence"/>
</dbReference>
<reference evidence="3 4" key="1">
    <citation type="submission" date="2016-02" db="EMBL/GenBank/DDBJ databases">
        <title>Anaerosporomusa subterraneum gen. nov., sp. nov., a spore-forming obligate anaerobe isolated from saprolite.</title>
        <authorList>
            <person name="Choi J.K."/>
            <person name="Shah M."/>
            <person name="Yee N."/>
        </authorList>
    </citation>
    <scope>NUCLEOTIDE SEQUENCE [LARGE SCALE GENOMIC DNA]</scope>
    <source>
        <strain evidence="3 4">RU4</strain>
    </source>
</reference>
<sequence length="272" mass="29077">MFKKALSCALVIMFLFSQIPVYAADPNEMPGKPTVSNRIAGYMYIPAGTVVNCELITPMDSGKTKTGERILFKTSDNIIVNNLTVIPRGSMGEGVVTKVKKAGGFGSGGAVEFQAKHIKAINNVEVPATFKMNESGGSKSGWVVPSFLLVSVFAGFIQGSNQKIPASTPFQVIVSTDTDLGGTKEELEQVVASQNTMTVSQVREQTAKKAADNAIQTAKAFPEIMTVEQLAEYLQIDRTAVDDLLKTGAIKSTTIGNSVRIKKKDVDAYLGS</sequence>
<feature type="signal peptide" evidence="1">
    <location>
        <begin position="1"/>
        <end position="23"/>
    </location>
</feature>
<proteinExistence type="predicted"/>
<gene>
    <name evidence="3" type="ORF">AXX12_02655</name>
</gene>
<dbReference type="InterPro" id="IPR041657">
    <property type="entry name" value="HTH_17"/>
</dbReference>
<keyword evidence="4" id="KW-1185">Reference proteome</keyword>
<accession>A0A154BU66</accession>
<organism evidence="3 4">
    <name type="scientific">Anaerosporomusa subterranea</name>
    <dbReference type="NCBI Taxonomy" id="1794912"/>
    <lineage>
        <taxon>Bacteria</taxon>
        <taxon>Bacillati</taxon>
        <taxon>Bacillota</taxon>
        <taxon>Negativicutes</taxon>
        <taxon>Acetonemataceae</taxon>
        <taxon>Anaerosporomusa</taxon>
    </lineage>
</organism>
<evidence type="ECO:0000313" key="3">
    <source>
        <dbReference type="EMBL" id="KYZ77058.1"/>
    </source>
</evidence>
<keyword evidence="1" id="KW-0732">Signal</keyword>
<feature type="chain" id="PRO_5007595002" description="Helix-turn-helix domain-containing protein" evidence="1">
    <location>
        <begin position="24"/>
        <end position="272"/>
    </location>
</feature>
<dbReference type="InterPro" id="IPR010093">
    <property type="entry name" value="SinI_DNA-bd"/>
</dbReference>
<evidence type="ECO:0000259" key="2">
    <source>
        <dbReference type="Pfam" id="PF12728"/>
    </source>
</evidence>
<dbReference type="GO" id="GO:0003677">
    <property type="term" value="F:DNA binding"/>
    <property type="evidence" value="ECO:0007669"/>
    <property type="project" value="InterPro"/>
</dbReference>
<dbReference type="RefSeq" id="WP_066238687.1">
    <property type="nucleotide sequence ID" value="NZ_LSGP01000013.1"/>
</dbReference>
<dbReference type="EMBL" id="LSGP01000013">
    <property type="protein sequence ID" value="KYZ77058.1"/>
    <property type="molecule type" value="Genomic_DNA"/>
</dbReference>
<comment type="caution">
    <text evidence="3">The sequence shown here is derived from an EMBL/GenBank/DDBJ whole genome shotgun (WGS) entry which is preliminary data.</text>
</comment>